<sequence length="123" mass="14197">TSYNEITNARDFWIKKLHDTAYQELNDININPATLEKIFLKKIETAAKMGSTYAILSIKISVNMFKTLNVNDVLHMEIIIRNFIKVWLIENHLRTNSQDPAFKVVNGMPDGKDYVISLNVELK</sequence>
<evidence type="ECO:0000313" key="1">
    <source>
        <dbReference type="EMBL" id="HJF85890.1"/>
    </source>
</evidence>
<dbReference type="Proteomes" id="UP000747013">
    <property type="component" value="Unassembled WGS sequence"/>
</dbReference>
<proteinExistence type="predicted"/>
<dbReference type="AlphaFoldDB" id="A0A921L8G0"/>
<gene>
    <name evidence="1" type="ORF">K8V88_00465</name>
</gene>
<reference evidence="1" key="2">
    <citation type="submission" date="2021-09" db="EMBL/GenBank/DDBJ databases">
        <authorList>
            <person name="Gilroy R."/>
        </authorList>
    </citation>
    <scope>NUCLEOTIDE SEQUENCE</scope>
    <source>
        <strain evidence="1">7886</strain>
    </source>
</reference>
<reference evidence="1" key="1">
    <citation type="journal article" date="2021" name="PeerJ">
        <title>Extensive microbial diversity within the chicken gut microbiome revealed by metagenomics and culture.</title>
        <authorList>
            <person name="Gilroy R."/>
            <person name="Ravi A."/>
            <person name="Getino M."/>
            <person name="Pursley I."/>
            <person name="Horton D.L."/>
            <person name="Alikhan N.F."/>
            <person name="Baker D."/>
            <person name="Gharbi K."/>
            <person name="Hall N."/>
            <person name="Watson M."/>
            <person name="Adriaenssens E.M."/>
            <person name="Foster-Nyarko E."/>
            <person name="Jarju S."/>
            <person name="Secka A."/>
            <person name="Antonio M."/>
            <person name="Oren A."/>
            <person name="Chaudhuri R.R."/>
            <person name="La Ragione R."/>
            <person name="Hildebrand F."/>
            <person name="Pallen M.J."/>
        </authorList>
    </citation>
    <scope>NUCLEOTIDE SEQUENCE</scope>
    <source>
        <strain evidence="1">7886</strain>
    </source>
</reference>
<protein>
    <submittedName>
        <fullName evidence="1">Uncharacterized protein</fullName>
    </submittedName>
</protein>
<evidence type="ECO:0000313" key="2">
    <source>
        <dbReference type="Proteomes" id="UP000747013"/>
    </source>
</evidence>
<organism evidence="1 2">
    <name type="scientific">Companilactobacillus farciminis</name>
    <dbReference type="NCBI Taxonomy" id="1612"/>
    <lineage>
        <taxon>Bacteria</taxon>
        <taxon>Bacillati</taxon>
        <taxon>Bacillota</taxon>
        <taxon>Bacilli</taxon>
        <taxon>Lactobacillales</taxon>
        <taxon>Lactobacillaceae</taxon>
        <taxon>Companilactobacillus</taxon>
    </lineage>
</organism>
<accession>A0A921L8G0</accession>
<comment type="caution">
    <text evidence="1">The sequence shown here is derived from an EMBL/GenBank/DDBJ whole genome shotgun (WGS) entry which is preliminary data.</text>
</comment>
<feature type="non-terminal residue" evidence="1">
    <location>
        <position position="1"/>
    </location>
</feature>
<name>A0A921L8G0_9LACO</name>
<dbReference type="EMBL" id="DYWC01000017">
    <property type="protein sequence ID" value="HJF85890.1"/>
    <property type="molecule type" value="Genomic_DNA"/>
</dbReference>